<reference evidence="2" key="1">
    <citation type="submission" date="2022-11" db="UniProtKB">
        <authorList>
            <consortium name="WormBaseParasite"/>
        </authorList>
    </citation>
    <scope>IDENTIFICATION</scope>
</reference>
<accession>A0AC34RGR9</accession>
<name>A0AC34RGR9_9BILA</name>
<sequence>MIRKKVDQLNSQEDEIIVQTTSNTNESSSDDFWLEMGRKHAPTLNQQTKFEKEIMEYLLIVDGFPAIQIKPQIQSQMDKVAAFWKEHKTKWPILYQLFQKYHQITASSAEPERLFSNLTDLLSDPRRSRLDDENIENLMKINSYMALKMMERNKKAEEAEIFELGVDDLEFLD</sequence>
<proteinExistence type="predicted"/>
<dbReference type="WBParaSite" id="JU765_v2.g6645.t1">
    <property type="protein sequence ID" value="JU765_v2.g6645.t1"/>
    <property type="gene ID" value="JU765_v2.g6645"/>
</dbReference>
<evidence type="ECO:0000313" key="2">
    <source>
        <dbReference type="WBParaSite" id="JU765_v2.g6645.t1"/>
    </source>
</evidence>
<evidence type="ECO:0000313" key="1">
    <source>
        <dbReference type="Proteomes" id="UP000887576"/>
    </source>
</evidence>
<dbReference type="Proteomes" id="UP000887576">
    <property type="component" value="Unplaced"/>
</dbReference>
<protein>
    <submittedName>
        <fullName evidence="2">HAT C-terminal dimerisation domain-containing protein</fullName>
    </submittedName>
</protein>
<organism evidence="1 2">
    <name type="scientific">Panagrolaimus sp. JU765</name>
    <dbReference type="NCBI Taxonomy" id="591449"/>
    <lineage>
        <taxon>Eukaryota</taxon>
        <taxon>Metazoa</taxon>
        <taxon>Ecdysozoa</taxon>
        <taxon>Nematoda</taxon>
        <taxon>Chromadorea</taxon>
        <taxon>Rhabditida</taxon>
        <taxon>Tylenchina</taxon>
        <taxon>Panagrolaimomorpha</taxon>
        <taxon>Panagrolaimoidea</taxon>
        <taxon>Panagrolaimidae</taxon>
        <taxon>Panagrolaimus</taxon>
    </lineage>
</organism>